<keyword evidence="8" id="KW-1185">Reference proteome</keyword>
<dbReference type="Pfam" id="PF05390">
    <property type="entry name" value="Kre9_KNH1_C"/>
    <property type="match status" value="1"/>
</dbReference>
<feature type="domain" description="Yeast cell wall synthesis Kre9/Knh1 C-terminal" evidence="5">
    <location>
        <begin position="166"/>
        <end position="263"/>
    </location>
</feature>
<comment type="caution">
    <text evidence="7">The sequence shown here is derived from an EMBL/GenBank/DDBJ whole genome shotgun (WGS) entry which is preliminary data.</text>
</comment>
<feature type="domain" description="Yeast cell wall synthesis Kre9/Knh1-like N-terminal" evidence="6">
    <location>
        <begin position="39"/>
        <end position="133"/>
    </location>
</feature>
<dbReference type="PANTHER" id="PTHR28154:SF1">
    <property type="entry name" value="CELL WALL SYNTHESIS PROTEIN KNH1-RELATED"/>
    <property type="match status" value="1"/>
</dbReference>
<dbReference type="GO" id="GO:0031505">
    <property type="term" value="P:fungal-type cell wall organization"/>
    <property type="evidence" value="ECO:0007669"/>
    <property type="project" value="TreeGrafter"/>
</dbReference>
<dbReference type="EMBL" id="QLNQ01000028">
    <property type="protein sequence ID" value="RCK57991.1"/>
    <property type="molecule type" value="Genomic_DNA"/>
</dbReference>
<keyword evidence="3 4" id="KW-0732">Signal</keyword>
<dbReference type="GO" id="GO:0042546">
    <property type="term" value="P:cell wall biogenesis"/>
    <property type="evidence" value="ECO:0007669"/>
    <property type="project" value="InterPro"/>
</dbReference>
<accession>A0A367XYZ2</accession>
<dbReference type="Proteomes" id="UP000253472">
    <property type="component" value="Unassembled WGS sequence"/>
</dbReference>
<dbReference type="GO" id="GO:0005576">
    <property type="term" value="C:extracellular region"/>
    <property type="evidence" value="ECO:0007669"/>
    <property type="project" value="TreeGrafter"/>
</dbReference>
<feature type="chain" id="PRO_5016910747" evidence="4">
    <location>
        <begin position="22"/>
        <end position="271"/>
    </location>
</feature>
<dbReference type="InterPro" id="IPR008659">
    <property type="entry name" value="Kre9/Knh1_C"/>
</dbReference>
<comment type="similarity">
    <text evidence="2">Belongs to the KRE9/KNH1 family.</text>
</comment>
<evidence type="ECO:0000313" key="8">
    <source>
        <dbReference type="Proteomes" id="UP000253472"/>
    </source>
</evidence>
<evidence type="ECO:0000256" key="3">
    <source>
        <dbReference type="ARBA" id="ARBA00022729"/>
    </source>
</evidence>
<feature type="signal peptide" evidence="4">
    <location>
        <begin position="1"/>
        <end position="21"/>
    </location>
</feature>
<comment type="function">
    <text evidence="1">Involved in cell wall beta(1-&gt;6) glucan synthesis.</text>
</comment>
<dbReference type="InterPro" id="IPR018466">
    <property type="entry name" value="Kre9/Knh1-like_N"/>
</dbReference>
<evidence type="ECO:0000256" key="1">
    <source>
        <dbReference type="ARBA" id="ARBA00004010"/>
    </source>
</evidence>
<organism evidence="7 8">
    <name type="scientific">Candida viswanathii</name>
    <dbReference type="NCBI Taxonomy" id="5486"/>
    <lineage>
        <taxon>Eukaryota</taxon>
        <taxon>Fungi</taxon>
        <taxon>Dikarya</taxon>
        <taxon>Ascomycota</taxon>
        <taxon>Saccharomycotina</taxon>
        <taxon>Pichiomycetes</taxon>
        <taxon>Debaryomycetaceae</taxon>
        <taxon>Candida/Lodderomyces clade</taxon>
        <taxon>Candida</taxon>
    </lineage>
</organism>
<protein>
    <submittedName>
        <fullName evidence="7">Cell wall synthesis protein KRE9</fullName>
    </submittedName>
</protein>
<evidence type="ECO:0000256" key="2">
    <source>
        <dbReference type="ARBA" id="ARBA00006816"/>
    </source>
</evidence>
<dbReference type="Pfam" id="PF10342">
    <property type="entry name" value="Kre9_KNH"/>
    <property type="match status" value="1"/>
</dbReference>
<evidence type="ECO:0000259" key="5">
    <source>
        <dbReference type="Pfam" id="PF05390"/>
    </source>
</evidence>
<sequence length="271" mass="29146">MKVFSIVSLSILSSLLSKVSADVDITSPKGEDSYSGSSGAATVKVAWDDSDDSDSDKSLDNVKTYTILLCTGPDEDNTIQCLENALVDAQAIPDNSKEVEIKNTLVPNGYYYFQIYTVFNSGGVTIHYSPRFRLTGMTGPTGTLVVTKTGSAPDSYVSGFASATVNSASFTVPYTLQTGKTRYAPMQTQPGSTVTATTWTMQFPTSAVTYYSTKLASPVVMSTITPGWSYTAESAVNYASVAPYPTNWYAASERVSKATISAATKRRRWLD</sequence>
<proteinExistence type="inferred from homology"/>
<dbReference type="InterPro" id="IPR045328">
    <property type="entry name" value="Kre9/Knh1"/>
</dbReference>
<dbReference type="STRING" id="5486.A0A367XYZ2"/>
<dbReference type="PANTHER" id="PTHR28154">
    <property type="entry name" value="CELL WALL SYNTHESIS PROTEIN KNH1-RELATED"/>
    <property type="match status" value="1"/>
</dbReference>
<reference evidence="7 8" key="1">
    <citation type="submission" date="2018-06" db="EMBL/GenBank/DDBJ databases">
        <title>Whole genome sequencing of Candida tropicalis (genome annotated by CSBL at Korea University).</title>
        <authorList>
            <person name="Ahn J."/>
        </authorList>
    </citation>
    <scope>NUCLEOTIDE SEQUENCE [LARGE SCALE GENOMIC DNA]</scope>
    <source>
        <strain evidence="7 8">ATCC 20962</strain>
    </source>
</reference>
<evidence type="ECO:0000259" key="6">
    <source>
        <dbReference type="Pfam" id="PF10342"/>
    </source>
</evidence>
<dbReference type="GO" id="GO:0006078">
    <property type="term" value="P:(1-&gt;6)-beta-D-glucan biosynthetic process"/>
    <property type="evidence" value="ECO:0007669"/>
    <property type="project" value="InterPro"/>
</dbReference>
<evidence type="ECO:0000256" key="4">
    <source>
        <dbReference type="SAM" id="SignalP"/>
    </source>
</evidence>
<name>A0A367XYZ2_9ASCO</name>
<dbReference type="OrthoDB" id="2432613at2759"/>
<evidence type="ECO:0000313" key="7">
    <source>
        <dbReference type="EMBL" id="RCK57991.1"/>
    </source>
</evidence>
<dbReference type="AlphaFoldDB" id="A0A367XYZ2"/>
<gene>
    <name evidence="7" type="primary">KRE9_1</name>
    <name evidence="7" type="ORF">Cantr_06356</name>
</gene>